<evidence type="ECO:0000256" key="1">
    <source>
        <dbReference type="SAM" id="MobiDB-lite"/>
    </source>
</evidence>
<sequence length="387" mass="43524">YIDLIGVRLNFIQMHPTMLIKVDPPAFSENDYLRVVWSNFFEYLFLASGNINIETGEITYYKSAENKSQLYAHLPNTSKIIGFKIDLRLLVRHNNRDIDICADEIANHDGDNKIIADEGKLNRESKDILDNLIAIIPRNKSNVSMGWSVQIGGSSYFFSGIHLDADSLYLKVPKFQFALPSTITDLDNYTDALSKLLTFRKSMYCIADTIEESLATKYSVETALGRANNDETNLDPRIYWIRDSYYTPPSNTKPALPTYLFGCAPPSSIMDKLLSSSHEKKQGLNPTYKDCVFDENGWTFTGYHWFNTITNDRTTSSPYEASDNEEGLTSSDDNPISDSDTTASEFDTVITQDPDTIAQEFNTVTHNSDTAIQNSGTNTQNSDTATQ</sequence>
<feature type="region of interest" description="Disordered" evidence="1">
    <location>
        <begin position="313"/>
        <end position="350"/>
    </location>
</feature>
<feature type="region of interest" description="Disordered" evidence="1">
    <location>
        <begin position="363"/>
        <end position="387"/>
    </location>
</feature>
<evidence type="ECO:0000313" key="3">
    <source>
        <dbReference type="Proteomes" id="UP000253551"/>
    </source>
</evidence>
<dbReference type="STRING" id="4846.A0A367JBW7"/>
<proteinExistence type="predicted"/>
<accession>A0A367JBW7</accession>
<evidence type="ECO:0000313" key="2">
    <source>
        <dbReference type="EMBL" id="RCH87443.1"/>
    </source>
</evidence>
<organism evidence="2 3">
    <name type="scientific">Rhizopus stolonifer</name>
    <name type="common">Rhizopus nigricans</name>
    <dbReference type="NCBI Taxonomy" id="4846"/>
    <lineage>
        <taxon>Eukaryota</taxon>
        <taxon>Fungi</taxon>
        <taxon>Fungi incertae sedis</taxon>
        <taxon>Mucoromycota</taxon>
        <taxon>Mucoromycotina</taxon>
        <taxon>Mucoromycetes</taxon>
        <taxon>Mucorales</taxon>
        <taxon>Mucorineae</taxon>
        <taxon>Rhizopodaceae</taxon>
        <taxon>Rhizopus</taxon>
    </lineage>
</organism>
<dbReference type="AlphaFoldDB" id="A0A367JBW7"/>
<reference evidence="2 3" key="1">
    <citation type="journal article" date="2018" name="G3 (Bethesda)">
        <title>Phylogenetic and Phylogenomic Definition of Rhizopus Species.</title>
        <authorList>
            <person name="Gryganskyi A.P."/>
            <person name="Golan J."/>
            <person name="Dolatabadi S."/>
            <person name="Mondo S."/>
            <person name="Robb S."/>
            <person name="Idnurm A."/>
            <person name="Muszewska A."/>
            <person name="Steczkiewicz K."/>
            <person name="Masonjones S."/>
            <person name="Liao H.L."/>
            <person name="Gajdeczka M.T."/>
            <person name="Anike F."/>
            <person name="Vuek A."/>
            <person name="Anishchenko I.M."/>
            <person name="Voigt K."/>
            <person name="de Hoog G.S."/>
            <person name="Smith M.E."/>
            <person name="Heitman J."/>
            <person name="Vilgalys R."/>
            <person name="Stajich J.E."/>
        </authorList>
    </citation>
    <scope>NUCLEOTIDE SEQUENCE [LARGE SCALE GENOMIC DNA]</scope>
    <source>
        <strain evidence="2 3">LSU 92-RS-03</strain>
    </source>
</reference>
<dbReference type="EMBL" id="PJQM01003716">
    <property type="protein sequence ID" value="RCH87443.1"/>
    <property type="molecule type" value="Genomic_DNA"/>
</dbReference>
<dbReference type="OrthoDB" id="2286704at2759"/>
<feature type="non-terminal residue" evidence="2">
    <location>
        <position position="1"/>
    </location>
</feature>
<protein>
    <submittedName>
        <fullName evidence="2">Uncharacterized protein</fullName>
    </submittedName>
</protein>
<gene>
    <name evidence="2" type="ORF">CU098_006362</name>
</gene>
<comment type="caution">
    <text evidence="2">The sequence shown here is derived from an EMBL/GenBank/DDBJ whole genome shotgun (WGS) entry which is preliminary data.</text>
</comment>
<name>A0A367JBW7_RHIST</name>
<keyword evidence="3" id="KW-1185">Reference proteome</keyword>
<dbReference type="Proteomes" id="UP000253551">
    <property type="component" value="Unassembled WGS sequence"/>
</dbReference>
<feature type="compositionally biased region" description="Polar residues" evidence="1">
    <location>
        <begin position="327"/>
        <end position="350"/>
    </location>
</feature>